<organism evidence="1 2">
    <name type="scientific">Clonostachys rhizophaga</name>
    <dbReference type="NCBI Taxonomy" id="160324"/>
    <lineage>
        <taxon>Eukaryota</taxon>
        <taxon>Fungi</taxon>
        <taxon>Dikarya</taxon>
        <taxon>Ascomycota</taxon>
        <taxon>Pezizomycotina</taxon>
        <taxon>Sordariomycetes</taxon>
        <taxon>Hypocreomycetidae</taxon>
        <taxon>Hypocreales</taxon>
        <taxon>Bionectriaceae</taxon>
        <taxon>Clonostachys</taxon>
    </lineage>
</organism>
<accession>A0A9N9YHE4</accession>
<dbReference type="EMBL" id="CABFNQ020000506">
    <property type="protein sequence ID" value="CAH0017541.1"/>
    <property type="molecule type" value="Genomic_DNA"/>
</dbReference>
<comment type="caution">
    <text evidence="1">The sequence shown here is derived from an EMBL/GenBank/DDBJ whole genome shotgun (WGS) entry which is preliminary data.</text>
</comment>
<dbReference type="Proteomes" id="UP000696573">
    <property type="component" value="Unassembled WGS sequence"/>
</dbReference>
<sequence>MGPSGNEKGLWVSLGRWKAALAGLRPSIGGTAVVVQIEERYGCTPLPGLGPLGTSPQMELGCPGHSATPQPARQSTQCWVSPVAGLGQKMTAFFWGVSARRLALRHGLGDR</sequence>
<keyword evidence="2" id="KW-1185">Reference proteome</keyword>
<gene>
    <name evidence="1" type="ORF">CRHIZ90672A_00007238</name>
</gene>
<dbReference type="AlphaFoldDB" id="A0A9N9YHE4"/>
<name>A0A9N9YHE4_9HYPO</name>
<evidence type="ECO:0000313" key="1">
    <source>
        <dbReference type="EMBL" id="CAH0017541.1"/>
    </source>
</evidence>
<evidence type="ECO:0000313" key="2">
    <source>
        <dbReference type="Proteomes" id="UP000696573"/>
    </source>
</evidence>
<proteinExistence type="predicted"/>
<protein>
    <submittedName>
        <fullName evidence="1">Uncharacterized protein</fullName>
    </submittedName>
</protein>
<reference evidence="1" key="1">
    <citation type="submission" date="2021-10" db="EMBL/GenBank/DDBJ databases">
        <authorList>
            <person name="Piombo E."/>
        </authorList>
    </citation>
    <scope>NUCLEOTIDE SEQUENCE</scope>
</reference>